<accession>M1Q0I2</accession>
<sequence>MRKIAAAKRMIVLFISICYFSPLTQGVRSFSNKIQSGSLALMV</sequence>
<dbReference type="BioCyc" id="MMAZ1236903:G139K-2671-MONOMER"/>
<proteinExistence type="predicted"/>
<gene>
    <name evidence="1" type="ORF">MmTuc01_2802</name>
</gene>
<dbReference type="HOGENOM" id="CLU_3227841_0_0_2"/>
<organism evidence="1 2">
    <name type="scientific">Methanosarcina mazei Tuc01</name>
    <dbReference type="NCBI Taxonomy" id="1236903"/>
    <lineage>
        <taxon>Archaea</taxon>
        <taxon>Methanobacteriati</taxon>
        <taxon>Methanobacteriota</taxon>
        <taxon>Stenosarchaea group</taxon>
        <taxon>Methanomicrobia</taxon>
        <taxon>Methanosarcinales</taxon>
        <taxon>Methanosarcinaceae</taxon>
        <taxon>Methanosarcina</taxon>
    </lineage>
</organism>
<dbReference type="Proteomes" id="UP000011718">
    <property type="component" value="Chromosome"/>
</dbReference>
<dbReference type="AlphaFoldDB" id="M1Q0I2"/>
<protein>
    <submittedName>
        <fullName evidence="1">Uncharacterized protein</fullName>
    </submittedName>
</protein>
<reference evidence="1 2" key="1">
    <citation type="journal article" date="2013" name="Genome Announc.">
        <title>Complete Genome of a Methanosarcina mazei Strain Isolated from Sediment Samples from an Amazonian Flooded Area.</title>
        <authorList>
            <person name="Assis das Gracas D."/>
            <person name="Thiago Juca Ramos R."/>
            <person name="Vieira Araujo A.C."/>
            <person name="Zahlouth R."/>
            <person name="Ribeiro Carneiro A."/>
            <person name="Souza Lopes T."/>
            <person name="Azevedo Barauna R."/>
            <person name="Azevedo V."/>
            <person name="Cruz Schneider M.P."/>
            <person name="Pellizari V.H."/>
            <person name="Silva A."/>
        </authorList>
    </citation>
    <scope>NUCLEOTIDE SEQUENCE [LARGE SCALE GENOMIC DNA]</scope>
    <source>
        <strain evidence="1 2">Tuc01</strain>
    </source>
</reference>
<evidence type="ECO:0000313" key="1">
    <source>
        <dbReference type="EMBL" id="AGF98086.1"/>
    </source>
</evidence>
<evidence type="ECO:0000313" key="2">
    <source>
        <dbReference type="Proteomes" id="UP000011718"/>
    </source>
</evidence>
<dbReference type="KEGG" id="mmaz:MmTuc01_2802"/>
<name>M1Q0I2_METMZ</name>
<dbReference type="EMBL" id="CP004144">
    <property type="protein sequence ID" value="AGF98086.1"/>
    <property type="molecule type" value="Genomic_DNA"/>
</dbReference>